<accession>A0A1I4ESN4</accession>
<reference evidence="5" key="1">
    <citation type="submission" date="2016-10" db="EMBL/GenBank/DDBJ databases">
        <authorList>
            <person name="Varghese N."/>
            <person name="Submissions S."/>
        </authorList>
    </citation>
    <scope>NUCLEOTIDE SEQUENCE [LARGE SCALE GENOMIC DNA]</scope>
    <source>
        <strain evidence="5">CGMCC 1.7738</strain>
    </source>
</reference>
<keyword evidence="4" id="KW-0378">Hydrolase</keyword>
<dbReference type="Pfam" id="PF26348">
    <property type="entry name" value="SRA_ScoMcrA"/>
    <property type="match status" value="1"/>
</dbReference>
<keyword evidence="5" id="KW-1185">Reference proteome</keyword>
<dbReference type="InterPro" id="IPR041368">
    <property type="entry name" value="DRP_C"/>
</dbReference>
<dbReference type="EMBL" id="FOTC01000002">
    <property type="protein sequence ID" value="SFL08319.1"/>
    <property type="molecule type" value="Genomic_DNA"/>
</dbReference>
<dbReference type="Pfam" id="PF13391">
    <property type="entry name" value="HNH_2"/>
    <property type="match status" value="1"/>
</dbReference>
<dbReference type="Gene3D" id="1.10.10.10">
    <property type="entry name" value="Winged helix-like DNA-binding domain superfamily/Winged helix DNA-binding domain"/>
    <property type="match status" value="1"/>
</dbReference>
<proteinExistence type="predicted"/>
<feature type="domain" description="HNH nuclease" evidence="1">
    <location>
        <begin position="269"/>
        <end position="322"/>
    </location>
</feature>
<feature type="domain" description="ScoMcrA-like SRA" evidence="3">
    <location>
        <begin position="28"/>
        <end position="154"/>
    </location>
</feature>
<name>A0A1I4ESN4_9EURY</name>
<organism evidence="4 5">
    <name type="scientific">Halogranum rubrum</name>
    <dbReference type="NCBI Taxonomy" id="553466"/>
    <lineage>
        <taxon>Archaea</taxon>
        <taxon>Methanobacteriati</taxon>
        <taxon>Methanobacteriota</taxon>
        <taxon>Stenosarchaea group</taxon>
        <taxon>Halobacteria</taxon>
        <taxon>Halobacteriales</taxon>
        <taxon>Haloferacaceae</taxon>
    </lineage>
</organism>
<dbReference type="STRING" id="553466.SAMN04487950_2352"/>
<dbReference type="InterPro" id="IPR036388">
    <property type="entry name" value="WH-like_DNA-bd_sf"/>
</dbReference>
<protein>
    <submittedName>
        <fullName evidence="4">Putative restriction endonuclease</fullName>
    </submittedName>
</protein>
<keyword evidence="4" id="KW-0255">Endonuclease</keyword>
<dbReference type="Pfam" id="PF17726">
    <property type="entry name" value="DpnI_C"/>
    <property type="match status" value="1"/>
</dbReference>
<dbReference type="InterPro" id="IPR003615">
    <property type="entry name" value="HNH_nuc"/>
</dbReference>
<dbReference type="Proteomes" id="UP000199607">
    <property type="component" value="Unassembled WGS sequence"/>
</dbReference>
<evidence type="ECO:0000313" key="4">
    <source>
        <dbReference type="EMBL" id="SFL08319.1"/>
    </source>
</evidence>
<evidence type="ECO:0000259" key="1">
    <source>
        <dbReference type="Pfam" id="PF13391"/>
    </source>
</evidence>
<dbReference type="CDD" id="cd00085">
    <property type="entry name" value="HNHc"/>
    <property type="match status" value="1"/>
</dbReference>
<evidence type="ECO:0000259" key="3">
    <source>
        <dbReference type="Pfam" id="PF26348"/>
    </source>
</evidence>
<gene>
    <name evidence="4" type="ORF">SAMN04487950_2352</name>
</gene>
<dbReference type="Gene3D" id="1.10.30.50">
    <property type="match status" value="1"/>
</dbReference>
<dbReference type="AlphaFoldDB" id="A0A1I4ESN4"/>
<evidence type="ECO:0000313" key="5">
    <source>
        <dbReference type="Proteomes" id="UP000199607"/>
    </source>
</evidence>
<dbReference type="InterPro" id="IPR058712">
    <property type="entry name" value="SRA_ScoMcrA"/>
</dbReference>
<evidence type="ECO:0000259" key="2">
    <source>
        <dbReference type="Pfam" id="PF17726"/>
    </source>
</evidence>
<sequence length="374" mass="43201">MPTLPDGLTIGTRYTQEEIEDLFDTGFGYQISGINPRRPSDGERYVLLFANEDGPYSDAVTEGTFEYVGEGLQGDQSEKSSGNSTLIDAVDEDFSIHFFYQHSDASGWEYQGLVDVLDWEWRVQKGREILVFTMAHRRSEHDVTWVDAVRAELDRYRSETGSRRVTLNELYDFSEETLATQFPENNSVRAKLRQQLQVLRDRGEVEFVDGAGEYRLIDEEKDEEREQLQTKWDSPPMLTEDNDSFTEHRRRVRDTVFAELVKENYDDTCVVCGRSRETPTGNPEVEAAHIYPRSENGADDPRNGVTLCKLHHWAFDSGWLSVTDEYELLVKDAPEHEGYYEFKQLEGDELVFPENVNLLPDPLYLDAHRRLHGF</sequence>
<feature type="domain" description="Dam-replacing protein HTH" evidence="2">
    <location>
        <begin position="164"/>
        <end position="215"/>
    </location>
</feature>
<dbReference type="GO" id="GO:0004519">
    <property type="term" value="F:endonuclease activity"/>
    <property type="evidence" value="ECO:0007669"/>
    <property type="project" value="UniProtKB-KW"/>
</dbReference>
<dbReference type="RefSeq" id="WP_089869521.1">
    <property type="nucleotide sequence ID" value="NZ_FOTC01000002.1"/>
</dbReference>
<keyword evidence="4" id="KW-0540">Nuclease</keyword>